<dbReference type="InterPro" id="IPR050896">
    <property type="entry name" value="Mito_lipid_metab_GTPase"/>
</dbReference>
<name>A0A1E3Q834_LIPST</name>
<protein>
    <recommendedName>
        <fullName evidence="1">Genetic interactor of prohibitins 3, mitochondrial</fullName>
    </recommendedName>
    <alternativeName>
        <fullName evidence="3">Found in mitochondrial proteome protein 38</fullName>
    </alternativeName>
</protein>
<evidence type="ECO:0000256" key="3">
    <source>
        <dbReference type="ARBA" id="ARBA00031834"/>
    </source>
</evidence>
<dbReference type="PANTHER" id="PTHR46434">
    <property type="entry name" value="GENETIC INTERACTOR OF PROHIBITINS 3, MITOCHONDRIAL"/>
    <property type="match status" value="1"/>
</dbReference>
<dbReference type="InterPro" id="IPR027417">
    <property type="entry name" value="P-loop_NTPase"/>
</dbReference>
<dbReference type="Gene3D" id="3.40.50.300">
    <property type="entry name" value="P-loop containing nucleotide triphosphate hydrolases"/>
    <property type="match status" value="1"/>
</dbReference>
<keyword evidence="5" id="KW-1185">Reference proteome</keyword>
<dbReference type="Proteomes" id="UP000094385">
    <property type="component" value="Unassembled WGS sequence"/>
</dbReference>
<dbReference type="GO" id="GO:0005739">
    <property type="term" value="C:mitochondrion"/>
    <property type="evidence" value="ECO:0007669"/>
    <property type="project" value="TreeGrafter"/>
</dbReference>
<dbReference type="AlphaFoldDB" id="A0A1E3Q834"/>
<evidence type="ECO:0000256" key="2">
    <source>
        <dbReference type="ARBA" id="ARBA00022946"/>
    </source>
</evidence>
<gene>
    <name evidence="4" type="ORF">LIPSTDRAFT_273110</name>
</gene>
<organism evidence="4 5">
    <name type="scientific">Lipomyces starkeyi NRRL Y-11557</name>
    <dbReference type="NCBI Taxonomy" id="675824"/>
    <lineage>
        <taxon>Eukaryota</taxon>
        <taxon>Fungi</taxon>
        <taxon>Dikarya</taxon>
        <taxon>Ascomycota</taxon>
        <taxon>Saccharomycotina</taxon>
        <taxon>Lipomycetes</taxon>
        <taxon>Lipomycetales</taxon>
        <taxon>Lipomycetaceae</taxon>
        <taxon>Lipomyces</taxon>
    </lineage>
</organism>
<dbReference type="OrthoDB" id="1696305at2759"/>
<evidence type="ECO:0000313" key="4">
    <source>
        <dbReference type="EMBL" id="ODQ73863.1"/>
    </source>
</evidence>
<keyword evidence="2" id="KW-0809">Transit peptide</keyword>
<accession>A0A1E3Q834</accession>
<sequence length="636" mass="71792">MRLRLALSILARQSVLISLSRIRSPCGVQNVLLQRRYGSELNSELSERPQRQPSSQLKTCPSCGAPFTLERENQGVAGSLPERFGVFFEGTKVQIADAVANNRQKVVKGTDLKYNDMVSKLSLEDQKLLGFNGEAVPKHGYADRPTIQGEKDILSAFEREMIRTGGDILNPPKSVEQKEIEFDDDKHTSELICQRCHSLYHHNKPSLLPAFDRKRVFEMLPADQEVCIVHVIDAYDLPMSVLPLQRLLEMYRRSTKRIIYVITRCDLLVNKEGLVLQRLRPYFLDLLHQIKQVHRFSLMNGSKLSDNPDTSLWNMGLGIDEPNTVLAQSSVEETTRLLGQRLQQRNRIQRADLHLVSSRVGWSIRKLFESLPEESYFVGYSNVGKSRLVQALLDLDGQIIHKSKLSTFRHLKACRKSAPGASYLPGMTRSMMSYDVRALGALKKIHDLPGIEDCNGKIWNIVKTEAIKPLVKGRFYDPKKREYMVVHQGQCLNVAGLLLIEAPEIQIIAWTSIGQPGLVNMYVNRDLERSMEVLKSTNPSLRLSVRPDVPHEYELAGEFRVDGLGTDIVVRGLGFVELRVSGRIPEGGALVRVHAPKGVNVLARKPIYEAIRDIATRHRSETPSYISGRKPRIAGD</sequence>
<evidence type="ECO:0000256" key="1">
    <source>
        <dbReference type="ARBA" id="ARBA00018901"/>
    </source>
</evidence>
<evidence type="ECO:0000313" key="5">
    <source>
        <dbReference type="Proteomes" id="UP000094385"/>
    </source>
</evidence>
<reference evidence="4 5" key="1">
    <citation type="journal article" date="2016" name="Proc. Natl. Acad. Sci. U.S.A.">
        <title>Comparative genomics of biotechnologically important yeasts.</title>
        <authorList>
            <person name="Riley R."/>
            <person name="Haridas S."/>
            <person name="Wolfe K.H."/>
            <person name="Lopes M.R."/>
            <person name="Hittinger C.T."/>
            <person name="Goeker M."/>
            <person name="Salamov A.A."/>
            <person name="Wisecaver J.H."/>
            <person name="Long T.M."/>
            <person name="Calvey C.H."/>
            <person name="Aerts A.L."/>
            <person name="Barry K.W."/>
            <person name="Choi C."/>
            <person name="Clum A."/>
            <person name="Coughlan A.Y."/>
            <person name="Deshpande S."/>
            <person name="Douglass A.P."/>
            <person name="Hanson S.J."/>
            <person name="Klenk H.-P."/>
            <person name="LaButti K.M."/>
            <person name="Lapidus A."/>
            <person name="Lindquist E.A."/>
            <person name="Lipzen A.M."/>
            <person name="Meier-Kolthoff J.P."/>
            <person name="Ohm R.A."/>
            <person name="Otillar R.P."/>
            <person name="Pangilinan J.L."/>
            <person name="Peng Y."/>
            <person name="Rokas A."/>
            <person name="Rosa C.A."/>
            <person name="Scheuner C."/>
            <person name="Sibirny A.A."/>
            <person name="Slot J.C."/>
            <person name="Stielow J.B."/>
            <person name="Sun H."/>
            <person name="Kurtzman C.P."/>
            <person name="Blackwell M."/>
            <person name="Grigoriev I.V."/>
            <person name="Jeffries T.W."/>
        </authorList>
    </citation>
    <scope>NUCLEOTIDE SEQUENCE [LARGE SCALE GENOMIC DNA]</scope>
    <source>
        <strain evidence="4 5">NRRL Y-11557</strain>
    </source>
</reference>
<proteinExistence type="predicted"/>
<dbReference type="STRING" id="675824.A0A1E3Q834"/>
<dbReference type="PANTHER" id="PTHR46434:SF1">
    <property type="entry name" value="GENETIC INTERACTOR OF PROHIBITINS 3, MITOCHONDRIAL"/>
    <property type="match status" value="1"/>
</dbReference>
<dbReference type="SUPFAM" id="SSF52540">
    <property type="entry name" value="P-loop containing nucleoside triphosphate hydrolases"/>
    <property type="match status" value="1"/>
</dbReference>
<dbReference type="EMBL" id="KV454293">
    <property type="protein sequence ID" value="ODQ73863.1"/>
    <property type="molecule type" value="Genomic_DNA"/>
</dbReference>